<feature type="region of interest" description="Disordered" evidence="1">
    <location>
        <begin position="1"/>
        <end position="36"/>
    </location>
</feature>
<dbReference type="EMBL" id="BSYO01000017">
    <property type="protein sequence ID" value="GMH16816.1"/>
    <property type="molecule type" value="Genomic_DNA"/>
</dbReference>
<dbReference type="SUPFAM" id="SSF48150">
    <property type="entry name" value="DNA-glycosylase"/>
    <property type="match status" value="1"/>
</dbReference>
<evidence type="ECO:0000313" key="4">
    <source>
        <dbReference type="Proteomes" id="UP001279734"/>
    </source>
</evidence>
<dbReference type="Proteomes" id="UP001279734">
    <property type="component" value="Unassembled WGS sequence"/>
</dbReference>
<dbReference type="PANTHER" id="PTHR47203">
    <property type="match status" value="1"/>
</dbReference>
<feature type="domain" description="HhH-GPD" evidence="2">
    <location>
        <begin position="115"/>
        <end position="272"/>
    </location>
</feature>
<name>A0AAD3XUJ0_NEPGR</name>
<gene>
    <name evidence="3" type="ORF">Nepgr_018657</name>
</gene>
<reference evidence="3" key="1">
    <citation type="submission" date="2023-05" db="EMBL/GenBank/DDBJ databases">
        <title>Nepenthes gracilis genome sequencing.</title>
        <authorList>
            <person name="Fukushima K."/>
        </authorList>
    </citation>
    <scope>NUCLEOTIDE SEQUENCE</scope>
    <source>
        <strain evidence="3">SING2019-196</strain>
    </source>
</reference>
<evidence type="ECO:0000256" key="1">
    <source>
        <dbReference type="SAM" id="MobiDB-lite"/>
    </source>
</evidence>
<evidence type="ECO:0000313" key="3">
    <source>
        <dbReference type="EMBL" id="GMH16816.1"/>
    </source>
</evidence>
<dbReference type="GO" id="GO:0140097">
    <property type="term" value="F:catalytic activity, acting on DNA"/>
    <property type="evidence" value="ECO:0007669"/>
    <property type="project" value="UniProtKB-ARBA"/>
</dbReference>
<dbReference type="Gene3D" id="1.10.340.30">
    <property type="entry name" value="Hypothetical protein, domain 2"/>
    <property type="match status" value="1"/>
</dbReference>
<proteinExistence type="predicted"/>
<protein>
    <recommendedName>
        <fullName evidence="2">HhH-GPD domain-containing protein</fullName>
    </recommendedName>
</protein>
<dbReference type="InterPro" id="IPR003265">
    <property type="entry name" value="HhH-GPD_domain"/>
</dbReference>
<organism evidence="3 4">
    <name type="scientific">Nepenthes gracilis</name>
    <name type="common">Slender pitcher plant</name>
    <dbReference type="NCBI Taxonomy" id="150966"/>
    <lineage>
        <taxon>Eukaryota</taxon>
        <taxon>Viridiplantae</taxon>
        <taxon>Streptophyta</taxon>
        <taxon>Embryophyta</taxon>
        <taxon>Tracheophyta</taxon>
        <taxon>Spermatophyta</taxon>
        <taxon>Magnoliopsida</taxon>
        <taxon>eudicotyledons</taxon>
        <taxon>Gunneridae</taxon>
        <taxon>Pentapetalae</taxon>
        <taxon>Caryophyllales</taxon>
        <taxon>Nepenthaceae</taxon>
        <taxon>Nepenthes</taxon>
    </lineage>
</organism>
<evidence type="ECO:0000259" key="2">
    <source>
        <dbReference type="SMART" id="SM00478"/>
    </source>
</evidence>
<dbReference type="PANTHER" id="PTHR47203:SF1">
    <property type="entry name" value="HYPOTHETICAL BASE EXCISION DNA REPAIR PROTEIN (EUROFUNG)"/>
    <property type="match status" value="1"/>
</dbReference>
<dbReference type="SMART" id="SM00478">
    <property type="entry name" value="ENDO3c"/>
    <property type="match status" value="1"/>
</dbReference>
<dbReference type="GO" id="GO:0016787">
    <property type="term" value="F:hydrolase activity"/>
    <property type="evidence" value="ECO:0007669"/>
    <property type="project" value="UniProtKB-ARBA"/>
</dbReference>
<dbReference type="InterPro" id="IPR011257">
    <property type="entry name" value="DNA_glycosylase"/>
</dbReference>
<dbReference type="CDD" id="cd00056">
    <property type="entry name" value="ENDO3c"/>
    <property type="match status" value="1"/>
</dbReference>
<dbReference type="InterPro" id="IPR023170">
    <property type="entry name" value="HhH_base_excis_C"/>
</dbReference>
<accession>A0AAD3XUJ0</accession>
<sequence length="307" mass="34425">MAKTRKRKQLHHLDNPSEPSSSKPPTAASIAEPFPSYLRPTPEECVAVRDHLLQLDGFPEEFSRYRKQRRLLEPNPSISLRESDRKRGESEDLGVDNVESAEKLSVLDGLVSTVLSQNTTDVNSKRAFASLKADFPTWEEVLAAEPKLIEDAIRCGGLAPTKAACIKNILSCLMEGTGILCLEYLRDLSIEGVKAELSSFKGIGPKTVACVLMFHLQQDDFPVDTHIFQIAKTLGWVPEEADTKKTYLHLNRRIPNKLKFDLNCLLFNHGKICRSCGLRKSKLGKKECRKKQQPCSLLNILLIESNQ</sequence>
<keyword evidence="4" id="KW-1185">Reference proteome</keyword>
<dbReference type="GO" id="GO:0006284">
    <property type="term" value="P:base-excision repair"/>
    <property type="evidence" value="ECO:0007669"/>
    <property type="project" value="InterPro"/>
</dbReference>
<dbReference type="Pfam" id="PF00730">
    <property type="entry name" value="HhH-GPD"/>
    <property type="match status" value="1"/>
</dbReference>
<comment type="caution">
    <text evidence="3">The sequence shown here is derived from an EMBL/GenBank/DDBJ whole genome shotgun (WGS) entry which is preliminary data.</text>
</comment>
<dbReference type="AlphaFoldDB" id="A0AAD3XUJ0"/>
<dbReference type="Gene3D" id="1.10.1670.10">
    <property type="entry name" value="Helix-hairpin-Helix base-excision DNA repair enzymes (C-terminal)"/>
    <property type="match status" value="1"/>
</dbReference>
<feature type="compositionally biased region" description="Basic residues" evidence="1">
    <location>
        <begin position="1"/>
        <end position="10"/>
    </location>
</feature>